<dbReference type="Proteomes" id="UP001217089">
    <property type="component" value="Unassembled WGS sequence"/>
</dbReference>
<evidence type="ECO:0000256" key="3">
    <source>
        <dbReference type="ARBA" id="ARBA00013176"/>
    </source>
</evidence>
<evidence type="ECO:0000256" key="6">
    <source>
        <dbReference type="ARBA" id="ARBA00031608"/>
    </source>
</evidence>
<evidence type="ECO:0000313" key="12">
    <source>
        <dbReference type="Proteomes" id="UP001217089"/>
    </source>
</evidence>
<dbReference type="SUPFAM" id="SSF48208">
    <property type="entry name" value="Six-hairpin glycosidases"/>
    <property type="match status" value="1"/>
</dbReference>
<evidence type="ECO:0000256" key="1">
    <source>
        <dbReference type="ARBA" id="ARBA00004878"/>
    </source>
</evidence>
<dbReference type="PANTHER" id="PTHR15108">
    <property type="entry name" value="N-ACYLGLUCOSAMINE-2-EPIMERASE"/>
    <property type="match status" value="1"/>
</dbReference>
<comment type="caution">
    <text evidence="11">The sequence shown here is derived from an EMBL/GenBank/DDBJ whole genome shotgun (WGS) entry which is preliminary data.</text>
</comment>
<comment type="pathway">
    <text evidence="1">Amino-sugar metabolism; N-acetylneuraminate degradation.</text>
</comment>
<protein>
    <recommendedName>
        <fullName evidence="4">N-acylglucosamine 2-epimerase</fullName>
        <ecNumber evidence="3">5.1.3.8</ecNumber>
    </recommendedName>
    <alternativeName>
        <fullName evidence="8">GlcNAc 2-epimerase</fullName>
    </alternativeName>
    <alternativeName>
        <fullName evidence="6">N-acetyl-D-glucosamine 2-epimerase</fullName>
    </alternativeName>
    <alternativeName>
        <fullName evidence="7">Renin-binding protein</fullName>
    </alternativeName>
</protein>
<dbReference type="InterPro" id="IPR010819">
    <property type="entry name" value="AGE/CE"/>
</dbReference>
<evidence type="ECO:0000256" key="9">
    <source>
        <dbReference type="ARBA" id="ARBA00034243"/>
    </source>
</evidence>
<name>A0ABQ9EEZ7_TEGGR</name>
<evidence type="ECO:0000256" key="8">
    <source>
        <dbReference type="ARBA" id="ARBA00033215"/>
    </source>
</evidence>
<dbReference type="Gene3D" id="1.50.10.10">
    <property type="match status" value="1"/>
</dbReference>
<comment type="similarity">
    <text evidence="2">Belongs to the N-acylglucosamine 2-epimerase family.</text>
</comment>
<proteinExistence type="inferred from homology"/>
<evidence type="ECO:0000256" key="10">
    <source>
        <dbReference type="ARBA" id="ARBA00046544"/>
    </source>
</evidence>
<organism evidence="11 12">
    <name type="scientific">Tegillarca granosa</name>
    <name type="common">Malaysian cockle</name>
    <name type="synonym">Anadara granosa</name>
    <dbReference type="NCBI Taxonomy" id="220873"/>
    <lineage>
        <taxon>Eukaryota</taxon>
        <taxon>Metazoa</taxon>
        <taxon>Spiralia</taxon>
        <taxon>Lophotrochozoa</taxon>
        <taxon>Mollusca</taxon>
        <taxon>Bivalvia</taxon>
        <taxon>Autobranchia</taxon>
        <taxon>Pteriomorphia</taxon>
        <taxon>Arcoida</taxon>
        <taxon>Arcoidea</taxon>
        <taxon>Arcidae</taxon>
        <taxon>Tegillarca</taxon>
    </lineage>
</organism>
<dbReference type="InterPro" id="IPR008928">
    <property type="entry name" value="6-hairpin_glycosidase_sf"/>
</dbReference>
<dbReference type="Pfam" id="PF07221">
    <property type="entry name" value="GlcNAc_2-epim"/>
    <property type="match status" value="1"/>
</dbReference>
<sequence>MSAYFFHFAVYYRGFFNCLTTDGKVFDDQKHVWLQARQVWTYMRLYNEFERFKKPEILDAAKRGAVFLQKYAKNPSTYKCYLALTRDGKPVRMQKTVFSECFYMMAMSELARGTGEQSFKDEAIKMMDRIVHWLRVDNTDINLPDYAGIPPTSSLAEPMMLLCLIQQLKDMDPASLDKYGDLPQWCIQQILMHIQRDGKYILENVSPEGKELPGSHGRVMTPGHSIEAGWFLLQYAIQQNDESLKNTAIQKFMINPFEYGWDNEYGGIFYFMDVDGFPPVQLESDMKLWWVHNESMISFLMAYKETGDQAHLDRFAKIFDYSYSHFVDEENGEWYGYLNRQGPVSLSFKGGPWKGCFHVPRCLLMCEKMLKQLCNK</sequence>
<comment type="subunit">
    <text evidence="10">Homodimer. Forms a heterodimer with renin and inhibits its activity.</text>
</comment>
<comment type="catalytic activity">
    <reaction evidence="9">
        <text>an N-acyl-D-glucosamine = an N-acyl-D-mannosamine</text>
        <dbReference type="Rhea" id="RHEA:19033"/>
        <dbReference type="ChEBI" id="CHEBI:16062"/>
        <dbReference type="ChEBI" id="CHEBI:17274"/>
        <dbReference type="EC" id="5.1.3.8"/>
    </reaction>
    <physiologicalReaction direction="left-to-right" evidence="9">
        <dbReference type="Rhea" id="RHEA:19034"/>
    </physiologicalReaction>
    <physiologicalReaction direction="right-to-left" evidence="9">
        <dbReference type="Rhea" id="RHEA:19035"/>
    </physiologicalReaction>
</comment>
<dbReference type="EMBL" id="JARBDR010000918">
    <property type="protein sequence ID" value="KAJ8302010.1"/>
    <property type="molecule type" value="Genomic_DNA"/>
</dbReference>
<keyword evidence="5" id="KW-0413">Isomerase</keyword>
<evidence type="ECO:0000256" key="2">
    <source>
        <dbReference type="ARBA" id="ARBA00008558"/>
    </source>
</evidence>
<evidence type="ECO:0000256" key="7">
    <source>
        <dbReference type="ARBA" id="ARBA00031909"/>
    </source>
</evidence>
<accession>A0ABQ9EEZ7</accession>
<evidence type="ECO:0000313" key="11">
    <source>
        <dbReference type="EMBL" id="KAJ8302010.1"/>
    </source>
</evidence>
<keyword evidence="12" id="KW-1185">Reference proteome</keyword>
<gene>
    <name evidence="11" type="ORF">KUTeg_020997</name>
</gene>
<reference evidence="11 12" key="1">
    <citation type="submission" date="2022-12" db="EMBL/GenBank/DDBJ databases">
        <title>Chromosome-level genome of Tegillarca granosa.</title>
        <authorList>
            <person name="Kim J."/>
        </authorList>
    </citation>
    <scope>NUCLEOTIDE SEQUENCE [LARGE SCALE GENOMIC DNA]</scope>
    <source>
        <strain evidence="11">Teg-2019</strain>
        <tissue evidence="11">Adductor muscle</tissue>
    </source>
</reference>
<dbReference type="EC" id="5.1.3.8" evidence="3"/>
<evidence type="ECO:0000256" key="5">
    <source>
        <dbReference type="ARBA" id="ARBA00023235"/>
    </source>
</evidence>
<evidence type="ECO:0000256" key="4">
    <source>
        <dbReference type="ARBA" id="ARBA00014959"/>
    </source>
</evidence>
<dbReference type="InterPro" id="IPR012341">
    <property type="entry name" value="6hp_glycosidase-like_sf"/>
</dbReference>